<name>A0A9X5E3K5_9CYAN</name>
<keyword evidence="3" id="KW-1185">Reference proteome</keyword>
<organism evidence="2 3">
    <name type="scientific">Scytonema millei VB511283</name>
    <dbReference type="NCBI Taxonomy" id="1245923"/>
    <lineage>
        <taxon>Bacteria</taxon>
        <taxon>Bacillati</taxon>
        <taxon>Cyanobacteriota</taxon>
        <taxon>Cyanophyceae</taxon>
        <taxon>Nostocales</taxon>
        <taxon>Scytonemataceae</taxon>
        <taxon>Scytonema</taxon>
    </lineage>
</organism>
<evidence type="ECO:0000313" key="2">
    <source>
        <dbReference type="EMBL" id="NHC34586.1"/>
    </source>
</evidence>
<dbReference type="EMBL" id="JTJC03000002">
    <property type="protein sequence ID" value="NHC34586.1"/>
    <property type="molecule type" value="Genomic_DNA"/>
</dbReference>
<evidence type="ECO:0000313" key="3">
    <source>
        <dbReference type="Proteomes" id="UP000031532"/>
    </source>
</evidence>
<dbReference type="SUPFAM" id="SSF53448">
    <property type="entry name" value="Nucleotide-diphospho-sugar transferases"/>
    <property type="match status" value="1"/>
</dbReference>
<dbReference type="InterPro" id="IPR029044">
    <property type="entry name" value="Nucleotide-diphossugar_trans"/>
</dbReference>
<evidence type="ECO:0000259" key="1">
    <source>
        <dbReference type="Pfam" id="PF10111"/>
    </source>
</evidence>
<dbReference type="PANTHER" id="PTHR43685:SF2">
    <property type="entry name" value="GLYCOSYLTRANSFERASE 2-LIKE DOMAIN-CONTAINING PROTEIN"/>
    <property type="match status" value="1"/>
</dbReference>
<dbReference type="Gene3D" id="3.90.550.10">
    <property type="entry name" value="Spore Coat Polysaccharide Biosynthesis Protein SpsA, Chain A"/>
    <property type="match status" value="1"/>
</dbReference>
<accession>A0A9X5E3K5</accession>
<proteinExistence type="predicted"/>
<comment type="caution">
    <text evidence="2">The sequence shown here is derived from an EMBL/GenBank/DDBJ whole genome shotgun (WGS) entry which is preliminary data.</text>
</comment>
<dbReference type="InterPro" id="IPR019290">
    <property type="entry name" value="GlycosylTrfase-like_prok"/>
</dbReference>
<dbReference type="Proteomes" id="UP000031532">
    <property type="component" value="Unassembled WGS sequence"/>
</dbReference>
<dbReference type="RefSeq" id="WP_039716853.1">
    <property type="nucleotide sequence ID" value="NZ_JTJC03000002.1"/>
</dbReference>
<dbReference type="AlphaFoldDB" id="A0A9X5E3K5"/>
<gene>
    <name evidence="2" type="ORF">QH73_0007915</name>
</gene>
<dbReference type="Pfam" id="PF10111">
    <property type="entry name" value="Glyco_tranf_2_2"/>
    <property type="match status" value="1"/>
</dbReference>
<sequence>MPTISVIVPAYNSQNTILETIASIQKQTFTDFELIVIDDGSSDRTLELIQTVRDPRLKVVSYENGGVSVARNRGISLSTSEYITFIDADDLWTPDKLELQFAALQQHPAAGVAYSWTCFMDRQGKFFHDDRPIYFEGNVYAELLKTNFLLSGSNPLIRRTALADVGEFDPTLTHAEEWDLYLRLAAKYDFVVVPKTQIFYRQTAGSASAKIEVMEKDAIRVIDRAFQVAPAQLQFLKSQSLANLYRYLSHLYLTKIPGATAAGVAWQKLQMAIQLQPRILLNRKVQTLLVKLLLIQLLSPKLANHLLQKIARIRANYIQDNSVA</sequence>
<dbReference type="InterPro" id="IPR050834">
    <property type="entry name" value="Glycosyltransf_2"/>
</dbReference>
<protein>
    <submittedName>
        <fullName evidence="2">Glycosyltransferase</fullName>
    </submittedName>
</protein>
<dbReference type="CDD" id="cd00761">
    <property type="entry name" value="Glyco_tranf_GTA_type"/>
    <property type="match status" value="1"/>
</dbReference>
<feature type="domain" description="Glycosyltransferase 2-like prokaryotic type" evidence="1">
    <location>
        <begin position="5"/>
        <end position="249"/>
    </location>
</feature>
<dbReference type="OrthoDB" id="9812327at2"/>
<dbReference type="PANTHER" id="PTHR43685">
    <property type="entry name" value="GLYCOSYLTRANSFERASE"/>
    <property type="match status" value="1"/>
</dbReference>
<reference evidence="2 3" key="1">
    <citation type="journal article" date="2015" name="Genome Announc.">
        <title>Draft Genome Sequence of the Terrestrial Cyanobacterium Scytonema millei VB511283, Isolated from Eastern India.</title>
        <authorList>
            <person name="Sen D."/>
            <person name="Chandrababunaidu M.M."/>
            <person name="Singh D."/>
            <person name="Sanghi N."/>
            <person name="Ghorai A."/>
            <person name="Mishra G.P."/>
            <person name="Madduluri M."/>
            <person name="Adhikary S.P."/>
            <person name="Tripathy S."/>
        </authorList>
    </citation>
    <scope>NUCLEOTIDE SEQUENCE [LARGE SCALE GENOMIC DNA]</scope>
    <source>
        <strain evidence="2 3">VB511283</strain>
    </source>
</reference>